<dbReference type="InterPro" id="IPR004166">
    <property type="entry name" value="a-kinase_dom"/>
</dbReference>
<evidence type="ECO:0000259" key="5">
    <source>
        <dbReference type="PROSITE" id="PS51158"/>
    </source>
</evidence>
<evidence type="ECO:0000313" key="7">
    <source>
        <dbReference type="Proteomes" id="UP001195769"/>
    </source>
</evidence>
<proteinExistence type="predicted"/>
<evidence type="ECO:0000256" key="3">
    <source>
        <dbReference type="ARBA" id="ARBA00022777"/>
    </source>
</evidence>
<dbReference type="RefSeq" id="XP_041217254.1">
    <property type="nucleotide sequence ID" value="XM_041369329.1"/>
</dbReference>
<dbReference type="GeneID" id="64663627"/>
<evidence type="ECO:0000256" key="1">
    <source>
        <dbReference type="ARBA" id="ARBA00022527"/>
    </source>
</evidence>
<dbReference type="Proteomes" id="UP001195769">
    <property type="component" value="Unassembled WGS sequence"/>
</dbReference>
<organism evidence="6 7">
    <name type="scientific">Suillus fuscotomentosus</name>
    <dbReference type="NCBI Taxonomy" id="1912939"/>
    <lineage>
        <taxon>Eukaryota</taxon>
        <taxon>Fungi</taxon>
        <taxon>Dikarya</taxon>
        <taxon>Basidiomycota</taxon>
        <taxon>Agaricomycotina</taxon>
        <taxon>Agaricomycetes</taxon>
        <taxon>Agaricomycetidae</taxon>
        <taxon>Boletales</taxon>
        <taxon>Suillineae</taxon>
        <taxon>Suillaceae</taxon>
        <taxon>Suillus</taxon>
    </lineage>
</organism>
<keyword evidence="3" id="KW-0418">Kinase</keyword>
<evidence type="ECO:0000313" key="6">
    <source>
        <dbReference type="EMBL" id="KAG1888935.1"/>
    </source>
</evidence>
<evidence type="ECO:0000256" key="4">
    <source>
        <dbReference type="SAM" id="MobiDB-lite"/>
    </source>
</evidence>
<dbReference type="EMBL" id="JABBWK010000174">
    <property type="protein sequence ID" value="KAG1888935.1"/>
    <property type="molecule type" value="Genomic_DNA"/>
</dbReference>
<feature type="domain" description="Alpha-type protein kinase" evidence="5">
    <location>
        <begin position="1"/>
        <end position="67"/>
    </location>
</feature>
<feature type="region of interest" description="Disordered" evidence="4">
    <location>
        <begin position="78"/>
        <end position="109"/>
    </location>
</feature>
<keyword evidence="1" id="KW-0723">Serine/threonine-protein kinase</keyword>
<gene>
    <name evidence="6" type="ORF">F5891DRAFT_1217110</name>
</gene>
<name>A0AAD4DRW3_9AGAM</name>
<dbReference type="GO" id="GO:0005524">
    <property type="term" value="F:ATP binding"/>
    <property type="evidence" value="ECO:0007669"/>
    <property type="project" value="InterPro"/>
</dbReference>
<reference evidence="6" key="1">
    <citation type="journal article" date="2020" name="New Phytol.">
        <title>Comparative genomics reveals dynamic genome evolution in host specialist ectomycorrhizal fungi.</title>
        <authorList>
            <person name="Lofgren L.A."/>
            <person name="Nguyen N.H."/>
            <person name="Vilgalys R."/>
            <person name="Ruytinx J."/>
            <person name="Liao H.L."/>
            <person name="Branco S."/>
            <person name="Kuo A."/>
            <person name="LaButti K."/>
            <person name="Lipzen A."/>
            <person name="Andreopoulos W."/>
            <person name="Pangilinan J."/>
            <person name="Riley R."/>
            <person name="Hundley H."/>
            <person name="Na H."/>
            <person name="Barry K."/>
            <person name="Grigoriev I.V."/>
            <person name="Stajich J.E."/>
            <person name="Kennedy P.G."/>
        </authorList>
    </citation>
    <scope>NUCLEOTIDE SEQUENCE</scope>
    <source>
        <strain evidence="6">FC203</strain>
    </source>
</reference>
<dbReference type="Gene3D" id="3.20.200.10">
    <property type="entry name" value="MHCK/EF2 kinase"/>
    <property type="match status" value="1"/>
</dbReference>
<keyword evidence="2" id="KW-0808">Transferase</keyword>
<keyword evidence="7" id="KW-1185">Reference proteome</keyword>
<protein>
    <recommendedName>
        <fullName evidence="5">Alpha-type protein kinase domain-containing protein</fullName>
    </recommendedName>
</protein>
<comment type="caution">
    <text evidence="6">The sequence shown here is derived from an EMBL/GenBank/DDBJ whole genome shotgun (WGS) entry which is preliminary data.</text>
</comment>
<evidence type="ECO:0000256" key="2">
    <source>
        <dbReference type="ARBA" id="ARBA00022679"/>
    </source>
</evidence>
<dbReference type="AlphaFoldDB" id="A0AAD4DRW3"/>
<accession>A0AAD4DRW3</accession>
<dbReference type="PROSITE" id="PS51158">
    <property type="entry name" value="ALPHA_KINASE"/>
    <property type="match status" value="1"/>
</dbReference>
<sequence>MYSGFDCLKIPGSFKLLTDPQILTHPTVSPGVDIFGDGNMEVAVSEFEKQHICSYYCEWPGFGLHSFAKQADGSVDDTAKSAKSAADGSVDDGAEPAADGSGRDDADVS</sequence>
<dbReference type="GO" id="GO:0004674">
    <property type="term" value="F:protein serine/threonine kinase activity"/>
    <property type="evidence" value="ECO:0007669"/>
    <property type="project" value="UniProtKB-KW"/>
</dbReference>